<reference evidence="1 2" key="1">
    <citation type="submission" date="2017-11" db="EMBL/GenBank/DDBJ databases">
        <title>Genomic Encyclopedia of Archaeal and Bacterial Type Strains, Phase II (KMG-II): From Individual Species to Whole Genera.</title>
        <authorList>
            <person name="Goeker M."/>
        </authorList>
    </citation>
    <scope>NUCLEOTIDE SEQUENCE [LARGE SCALE GENOMIC DNA]</scope>
    <source>
        <strain evidence="1 2">DSM 27393</strain>
    </source>
</reference>
<protein>
    <submittedName>
        <fullName evidence="1">Uncharacterized protein</fullName>
    </submittedName>
</protein>
<name>A0A2M9CM25_9MICO</name>
<comment type="caution">
    <text evidence="1">The sequence shown here is derived from an EMBL/GenBank/DDBJ whole genome shotgun (WGS) entry which is preliminary data.</text>
</comment>
<dbReference type="Proteomes" id="UP000228758">
    <property type="component" value="Unassembled WGS sequence"/>
</dbReference>
<dbReference type="RefSeq" id="WP_157802319.1">
    <property type="nucleotide sequence ID" value="NZ_PGFF01000001.1"/>
</dbReference>
<proteinExistence type="predicted"/>
<organism evidence="1 2">
    <name type="scientific">Diaminobutyricimonas aerilata</name>
    <dbReference type="NCBI Taxonomy" id="1162967"/>
    <lineage>
        <taxon>Bacteria</taxon>
        <taxon>Bacillati</taxon>
        <taxon>Actinomycetota</taxon>
        <taxon>Actinomycetes</taxon>
        <taxon>Micrococcales</taxon>
        <taxon>Microbacteriaceae</taxon>
        <taxon>Diaminobutyricimonas</taxon>
    </lineage>
</organism>
<accession>A0A2M9CM25</accession>
<keyword evidence="2" id="KW-1185">Reference proteome</keyword>
<dbReference type="OrthoDB" id="3267770at2"/>
<evidence type="ECO:0000313" key="1">
    <source>
        <dbReference type="EMBL" id="PJJ72950.1"/>
    </source>
</evidence>
<evidence type="ECO:0000313" key="2">
    <source>
        <dbReference type="Proteomes" id="UP000228758"/>
    </source>
</evidence>
<dbReference type="EMBL" id="PGFF01000001">
    <property type="protein sequence ID" value="PJJ72950.1"/>
    <property type="molecule type" value="Genomic_DNA"/>
</dbReference>
<dbReference type="AlphaFoldDB" id="A0A2M9CM25"/>
<sequence length="601" mass="64546">MTPPRWWSQPFAPEGSAAAEGIANQLGRPSLDPLEILVREAAQNSWDARIGLKPVEFRVSLQRLGARAAVWNELLTPGPAGESIQDLSASLTEDSLMLVVSDRGTAGLGGPMRAGMKAAAGERSDFVQFMRNVGEPRDTALGGGTFGFGKGIFYRLSTPGVIIADSRAGEEPEQRRLMGAGIGNSFFVDEQRFTGRHWWGVVSDDDVPDPLLGDAADAVRDRLGFRPFAGGETGTDIVVIGAMTGLTPDGEVRRVDQVGDHLASAILWHLWPKMVGEDEHRMKFAVDVDGRDVVIPDPASIDELQPFVEALLEIRGGNGRQIQRSTKPIDVGQLSVAVGANAALSEAPVIESARPFDAPVRHIARMRQAELVVDYLEGPEHVNPSLRYGGVFRASEDADRYFAAAEPPTHDAWIEKGLSGTAYGVVSRTRHQIRRHLTERFDGPLATGATERVGLAAFSARLGTLLAPMAMAAADQNTEGGGASSGQGNRSRKPIVRVIDRTHLVDRGEAPFLVTKVRVSELEQEIQLTADAVVKLDGGSAEATAPAHAHKPRILQWAPVTGGAPIPGAGIRLGPGGESEWWVYAQYVPFVVVDIVVRRVL</sequence>
<gene>
    <name evidence="1" type="ORF">CLV46_2529</name>
</gene>